<gene>
    <name evidence="4" type="ORF">BCR38DRAFT_484949</name>
</gene>
<evidence type="ECO:0000259" key="3">
    <source>
        <dbReference type="Pfam" id="PF17433"/>
    </source>
</evidence>
<dbReference type="EMBL" id="MCFJ01000006">
    <property type="protein sequence ID" value="ORY65536.1"/>
    <property type="molecule type" value="Genomic_DNA"/>
</dbReference>
<proteinExistence type="predicted"/>
<dbReference type="InterPro" id="IPR011050">
    <property type="entry name" value="Pectin_lyase_fold/virulence"/>
</dbReference>
<accession>A0A1Y2E2J2</accession>
<dbReference type="GO" id="GO:0004553">
    <property type="term" value="F:hydrolase activity, hydrolyzing O-glycosyl compounds"/>
    <property type="evidence" value="ECO:0007669"/>
    <property type="project" value="InterPro"/>
</dbReference>
<dbReference type="InterPro" id="IPR035953">
    <property type="entry name" value="Dextranase_N-ter"/>
</dbReference>
<dbReference type="STRING" id="1141098.A0A1Y2E2J2"/>
<dbReference type="InterPro" id="IPR041402">
    <property type="entry name" value="B_solenoid_dext"/>
</dbReference>
<dbReference type="Proteomes" id="UP000193689">
    <property type="component" value="Unassembled WGS sequence"/>
</dbReference>
<keyword evidence="5" id="KW-1185">Reference proteome</keyword>
<dbReference type="InterPro" id="IPR005192">
    <property type="entry name" value="Glyco_hydro_49_C"/>
</dbReference>
<evidence type="ECO:0000256" key="1">
    <source>
        <dbReference type="SAM" id="SignalP"/>
    </source>
</evidence>
<dbReference type="AlphaFoldDB" id="A0A1Y2E2J2"/>
<keyword evidence="1" id="KW-0732">Signal</keyword>
<dbReference type="InParanoid" id="A0A1Y2E2J2"/>
<protein>
    <submittedName>
        <fullName evidence="4">Glycoside hydrolase</fullName>
    </submittedName>
</protein>
<dbReference type="SUPFAM" id="SSF101596">
    <property type="entry name" value="Dextranase, N-terminal domain"/>
    <property type="match status" value="1"/>
</dbReference>
<dbReference type="SUPFAM" id="SSF51126">
    <property type="entry name" value="Pectin lyase-like"/>
    <property type="match status" value="1"/>
</dbReference>
<reference evidence="4 5" key="1">
    <citation type="submission" date="2016-07" db="EMBL/GenBank/DDBJ databases">
        <title>Pervasive Adenine N6-methylation of Active Genes in Fungi.</title>
        <authorList>
            <consortium name="DOE Joint Genome Institute"/>
            <person name="Mondo S.J."/>
            <person name="Dannebaum R.O."/>
            <person name="Kuo R.C."/>
            <person name="Labutti K."/>
            <person name="Haridas S."/>
            <person name="Kuo A."/>
            <person name="Salamov A."/>
            <person name="Ahrendt S.R."/>
            <person name="Lipzen A."/>
            <person name="Sullivan W."/>
            <person name="Andreopoulos W.B."/>
            <person name="Clum A."/>
            <person name="Lindquist E."/>
            <person name="Daum C."/>
            <person name="Ramamoorthy G.K."/>
            <person name="Gryganskyi A."/>
            <person name="Culley D."/>
            <person name="Magnuson J.K."/>
            <person name="James T.Y."/>
            <person name="O'Malley M.A."/>
            <person name="Stajich J.E."/>
            <person name="Spatafora J.W."/>
            <person name="Visel A."/>
            <person name="Grigoriev I.V."/>
        </authorList>
    </citation>
    <scope>NUCLEOTIDE SEQUENCE [LARGE SCALE GENOMIC DNA]</scope>
    <source>
        <strain evidence="4 5">CBS 129021</strain>
    </source>
</reference>
<dbReference type="InterPro" id="IPR041274">
    <property type="entry name" value="IPU_b_solenoid"/>
</dbReference>
<comment type="caution">
    <text evidence="4">The sequence shown here is derived from an EMBL/GenBank/DDBJ whole genome shotgun (WGS) entry which is preliminary data.</text>
</comment>
<sequence length="617" mass="67774">MSPSRFKLCFAGLLSLVGVAAVDNIATGNTTADTTHLQTWWHDHGEINYKTPVSAENVRQSHLYSVWVKSTADSTNTYYNSFVYETIPRNGQEKVVIPGSSITGGPYDSVTIEASLWMTMGWTQFLHNEDAWVKISRGDNSTTARDVVIRPTNLNLTVTDDGEGNIYILVPYREQGLRFSVEFKDNLYSYRDSCETPLCDFVQDWHSDGPHYVETLDETTNPVMGEEPHDALLIFASPFPSSDLIPDKTATDTYVVYPGPVPDLGSIKNSVVYFTPGTYYMTATAHAKLSSSVNWVYLASGAYVKGAIQFTTAATTIKATGHGVLSGEQYVYQANTLLGYTNVKSNIASLRMWSGYSKSGVQQTFVITGVTTNAPPFNSIDFSGDLDTISINQWDYKQVGAFFGQTDGTTLYSGSNVHDIFYHSNDDTIKTYGSNILVRDVVIWKGKTAPIVQFGWQSRDLANITVDGVDVVHMKYSSNTSHPSIVGANQVYGVDETWTNTADLSKTVRDMYIGNVRAEGIGGNLLRICPLANYQNVVIENVSLDRVSPRTNGIYQSEMPVFKNWLGKSVDIKGFVIRGFTVGGEKITQKAGNYGPDALGGLNIADELLQSGSVVIE</sequence>
<dbReference type="Pfam" id="PF03718">
    <property type="entry name" value="Glyco_hydro_49"/>
    <property type="match status" value="1"/>
</dbReference>
<dbReference type="Pfam" id="PF18841">
    <property type="entry name" value="B_solenoid_dext"/>
    <property type="match status" value="1"/>
</dbReference>
<dbReference type="RefSeq" id="XP_040716688.1">
    <property type="nucleotide sequence ID" value="XM_040863815.1"/>
</dbReference>
<evidence type="ECO:0000313" key="4">
    <source>
        <dbReference type="EMBL" id="ORY65536.1"/>
    </source>
</evidence>
<dbReference type="Gene3D" id="2.60.350.10">
    <property type="entry name" value="Dextranase, N-terminal"/>
    <property type="match status" value="1"/>
</dbReference>
<feature type="chain" id="PRO_5012824593" evidence="1">
    <location>
        <begin position="22"/>
        <end position="617"/>
    </location>
</feature>
<evidence type="ECO:0000313" key="5">
    <source>
        <dbReference type="Proteomes" id="UP000193689"/>
    </source>
</evidence>
<evidence type="ECO:0000259" key="2">
    <source>
        <dbReference type="Pfam" id="PF03718"/>
    </source>
</evidence>
<feature type="domain" description="Glycoside hydrolase family 49 C-terminal" evidence="2">
    <location>
        <begin position="500"/>
        <end position="607"/>
    </location>
</feature>
<name>A0A1Y2E2J2_9PEZI</name>
<dbReference type="Gene3D" id="2.160.20.10">
    <property type="entry name" value="Single-stranded right-handed beta-helix, Pectin lyase-like"/>
    <property type="match status" value="1"/>
</dbReference>
<dbReference type="OrthoDB" id="406508at2759"/>
<dbReference type="InterPro" id="IPR023226">
    <property type="entry name" value="Glyco_hydro_49_N_dom"/>
</dbReference>
<dbReference type="GeneID" id="63780027"/>
<keyword evidence="4" id="KW-0378">Hydrolase</keyword>
<feature type="domain" description="Glycoside hydrolase family 49 N-terminal" evidence="3">
    <location>
        <begin position="29"/>
        <end position="239"/>
    </location>
</feature>
<dbReference type="InterPro" id="IPR012334">
    <property type="entry name" value="Pectin_lyas_fold"/>
</dbReference>
<feature type="signal peptide" evidence="1">
    <location>
        <begin position="1"/>
        <end position="21"/>
    </location>
</feature>
<organism evidence="4 5">
    <name type="scientific">Pseudomassariella vexata</name>
    <dbReference type="NCBI Taxonomy" id="1141098"/>
    <lineage>
        <taxon>Eukaryota</taxon>
        <taxon>Fungi</taxon>
        <taxon>Dikarya</taxon>
        <taxon>Ascomycota</taxon>
        <taxon>Pezizomycotina</taxon>
        <taxon>Sordariomycetes</taxon>
        <taxon>Xylariomycetidae</taxon>
        <taxon>Amphisphaeriales</taxon>
        <taxon>Pseudomassariaceae</taxon>
        <taxon>Pseudomassariella</taxon>
    </lineage>
</organism>
<dbReference type="Pfam" id="PF17433">
    <property type="entry name" value="Glyco_hydro_49N"/>
    <property type="match status" value="1"/>
</dbReference>
<dbReference type="Pfam" id="PF18783">
    <property type="entry name" value="IPU_b_solenoid"/>
    <property type="match status" value="1"/>
</dbReference>